<proteinExistence type="predicted"/>
<dbReference type="OMA" id="NARQELG"/>
<evidence type="ECO:0000256" key="2">
    <source>
        <dbReference type="ARBA" id="ARBA00022842"/>
    </source>
</evidence>
<dbReference type="InterPro" id="IPR005299">
    <property type="entry name" value="MeTrfase_7"/>
</dbReference>
<dbReference type="GO" id="GO:0046872">
    <property type="term" value="F:metal ion binding"/>
    <property type="evidence" value="ECO:0007669"/>
    <property type="project" value="UniProtKB-KW"/>
</dbReference>
<dbReference type="GO" id="GO:0008757">
    <property type="term" value="F:S-adenosylmethionine-dependent methyltransferase activity"/>
    <property type="evidence" value="ECO:0000318"/>
    <property type="project" value="GO_Central"/>
</dbReference>
<accession>W1PZL5</accession>
<dbReference type="HOGENOM" id="CLU_019628_2_0_1"/>
<evidence type="ECO:0000313" key="4">
    <source>
        <dbReference type="Proteomes" id="UP000017836"/>
    </source>
</evidence>
<dbReference type="InterPro" id="IPR029063">
    <property type="entry name" value="SAM-dependent_MTases_sf"/>
</dbReference>
<name>W1PZL5_AMBTC</name>
<dbReference type="Gramene" id="ERN13521">
    <property type="protein sequence ID" value="ERN13521"/>
    <property type="gene ID" value="AMTR_s00041p00223200"/>
</dbReference>
<dbReference type="Gene3D" id="1.10.1200.270">
    <property type="entry name" value="Methyltransferase, alpha-helical capping domain"/>
    <property type="match status" value="1"/>
</dbReference>
<dbReference type="AlphaFoldDB" id="W1PZL5"/>
<dbReference type="GO" id="GO:0032259">
    <property type="term" value="P:methylation"/>
    <property type="evidence" value="ECO:0000318"/>
    <property type="project" value="GO_Central"/>
</dbReference>
<dbReference type="Gene3D" id="3.40.50.150">
    <property type="entry name" value="Vaccinia Virus protein VP39"/>
    <property type="match status" value="1"/>
</dbReference>
<protein>
    <submittedName>
        <fullName evidence="3">Uncharacterized protein</fullName>
    </submittedName>
</protein>
<keyword evidence="1" id="KW-0479">Metal-binding</keyword>
<evidence type="ECO:0000313" key="3">
    <source>
        <dbReference type="EMBL" id="ERN13521.1"/>
    </source>
</evidence>
<sequence>MNLLSTHFPESLGIADLGCSSGPNTFSALITIIEAVHNIYQQVNLPMPELRLYLNDLPGNDFNSIFRGLPSFYEMVKKKGVSGSCFVAAVASSFFCRCFPSNSLQFVHSSYSLHWLSQVPPGLYDEHGKPLNNGNIYITENSPPSVTHAFLQQFRNDFCQFLEFRSEEVVRDGCMVLVFIGRRTKQAGDKEGGLIWTPLSQAIKNLVSKGFIEEEKLDSFNLPYYGPSAEEVEEEVKREGSFTISRFEKLRITPWEASQNGKDLALMLRAVAEPLIKHQFGEEVMDMLFEEYAELIQLDIDEGKKKLTHFVLVLKRSK</sequence>
<dbReference type="InterPro" id="IPR042086">
    <property type="entry name" value="MeTrfase_capping"/>
</dbReference>
<dbReference type="EMBL" id="KI392588">
    <property type="protein sequence ID" value="ERN13521.1"/>
    <property type="molecule type" value="Genomic_DNA"/>
</dbReference>
<keyword evidence="4" id="KW-1185">Reference proteome</keyword>
<evidence type="ECO:0000256" key="1">
    <source>
        <dbReference type="ARBA" id="ARBA00022723"/>
    </source>
</evidence>
<dbReference type="SUPFAM" id="SSF53335">
    <property type="entry name" value="S-adenosyl-L-methionine-dependent methyltransferases"/>
    <property type="match status" value="1"/>
</dbReference>
<dbReference type="Proteomes" id="UP000017836">
    <property type="component" value="Unassembled WGS sequence"/>
</dbReference>
<dbReference type="Pfam" id="PF03492">
    <property type="entry name" value="Methyltransf_7"/>
    <property type="match status" value="1"/>
</dbReference>
<organism evidence="3 4">
    <name type="scientific">Amborella trichopoda</name>
    <dbReference type="NCBI Taxonomy" id="13333"/>
    <lineage>
        <taxon>Eukaryota</taxon>
        <taxon>Viridiplantae</taxon>
        <taxon>Streptophyta</taxon>
        <taxon>Embryophyta</taxon>
        <taxon>Tracheophyta</taxon>
        <taxon>Spermatophyta</taxon>
        <taxon>Magnoliopsida</taxon>
        <taxon>Amborellales</taxon>
        <taxon>Amborellaceae</taxon>
        <taxon>Amborella</taxon>
    </lineage>
</organism>
<dbReference type="eggNOG" id="ENOG502QQVK">
    <property type="taxonomic scope" value="Eukaryota"/>
</dbReference>
<gene>
    <name evidence="3" type="ORF">AMTR_s00041p00223200</name>
</gene>
<reference evidence="4" key="1">
    <citation type="journal article" date="2013" name="Science">
        <title>The Amborella genome and the evolution of flowering plants.</title>
        <authorList>
            <consortium name="Amborella Genome Project"/>
        </authorList>
    </citation>
    <scope>NUCLEOTIDE SEQUENCE [LARGE SCALE GENOMIC DNA]</scope>
</reference>
<dbReference type="PANTHER" id="PTHR31009">
    <property type="entry name" value="S-ADENOSYL-L-METHIONINE:CARBOXYL METHYLTRANSFERASE FAMILY PROTEIN"/>
    <property type="match status" value="1"/>
</dbReference>
<keyword evidence="2" id="KW-0460">Magnesium</keyword>